<evidence type="ECO:0000313" key="1">
    <source>
        <dbReference type="EMBL" id="EFE86266.1"/>
    </source>
</evidence>
<dbReference type="eggNOG" id="ENOG5030WRN">
    <property type="taxonomic scope" value="Bacteria"/>
</dbReference>
<name>D4CWL5_9FUSO</name>
<dbReference type="RefSeq" id="WP_005974202.1">
    <property type="nucleotide sequence ID" value="NZ_GG665898.1"/>
</dbReference>
<evidence type="ECO:0008006" key="3">
    <source>
        <dbReference type="Google" id="ProtNLM"/>
    </source>
</evidence>
<sequence>MEIKKNIENLSVEIIDIKLDTSTIPSIKEAKLVYINGKSKLVTDIGRYDSNYRSPYQIKLNDVPLLQAKIPNCATCCSLLATGYGIENANCEELLDIQENINSNYISLEKSIRDIEPLLTLFETGFYLIADAICYPTDGDKNFFWNVPNKLENENYFEYIYGQPVYLYPTQTTDSYDKNRVKYYVDKFKELGDSSPRTIVYNFTDYINFIIDGHHKACASALLGEPLRCILIIPAIVTKYYNVLEEKNKTYLDFSSIKVSQAEIPEKYLPFVKEKRFKSKKKEIIIEDGSLNKREWEKEYLDSVKNYINLYNYAKIIDILRKEKININNNLMEEYLSNFDLVTQNKMKKIIYKLKLFDMEKSET</sequence>
<proteinExistence type="predicted"/>
<dbReference type="HOGENOM" id="CLU_051312_0_0_0"/>
<dbReference type="AlphaFoldDB" id="D4CWL5"/>
<comment type="caution">
    <text evidence="1">The sequence shown here is derived from an EMBL/GenBank/DDBJ whole genome shotgun (WGS) entry which is preliminary data.</text>
</comment>
<organism evidence="1 2">
    <name type="scientific">Fusobacterium periodonticum ATCC 33693</name>
    <dbReference type="NCBI Taxonomy" id="546275"/>
    <lineage>
        <taxon>Bacteria</taxon>
        <taxon>Fusobacteriati</taxon>
        <taxon>Fusobacteriota</taxon>
        <taxon>Fusobacteriia</taxon>
        <taxon>Fusobacteriales</taxon>
        <taxon>Fusobacteriaceae</taxon>
        <taxon>Fusobacterium</taxon>
    </lineage>
</organism>
<dbReference type="Proteomes" id="UP000003748">
    <property type="component" value="Unassembled WGS sequence"/>
</dbReference>
<dbReference type="EMBL" id="ACJY01000092">
    <property type="protein sequence ID" value="EFE86266.1"/>
    <property type="molecule type" value="Genomic_DNA"/>
</dbReference>
<accession>D4CWL5</accession>
<reference evidence="1 2" key="1">
    <citation type="submission" date="2010-02" db="EMBL/GenBank/DDBJ databases">
        <authorList>
            <person name="Weinstock G."/>
            <person name="Sodergren E."/>
            <person name="Clifton S."/>
            <person name="Fulton L."/>
            <person name="Fulton B."/>
            <person name="Courtney L."/>
            <person name="Fronick C."/>
            <person name="Harrison M."/>
            <person name="Strong C."/>
            <person name="Farmer C."/>
            <person name="Delahaunty K."/>
            <person name="Markovic C."/>
            <person name="Hall O."/>
            <person name="Minx P."/>
            <person name="Tomlinson C."/>
            <person name="Mitreva M."/>
            <person name="Nelson J."/>
            <person name="Hou S."/>
            <person name="Wollam A."/>
            <person name="Pepin K.H."/>
            <person name="Johnson M."/>
            <person name="Bhonagiri V."/>
            <person name="Zhang X."/>
            <person name="Suruliraj S."/>
            <person name="Warren W."/>
            <person name="Chinwalla A."/>
            <person name="Mardis E.R."/>
            <person name="Wilson R.K."/>
        </authorList>
    </citation>
    <scope>NUCLEOTIDE SEQUENCE [LARGE SCALE GENOMIC DNA]</scope>
    <source>
        <strain evidence="1 2">ATCC 33693</strain>
    </source>
</reference>
<dbReference type="STRING" id="546275.FUSPEROL_01824"/>
<protein>
    <recommendedName>
        <fullName evidence="3">ParB/Sulfiredoxin domain-containing protein</fullName>
    </recommendedName>
</protein>
<dbReference type="OrthoDB" id="1884491at2"/>
<dbReference type="GeneID" id="78420032"/>
<evidence type="ECO:0000313" key="2">
    <source>
        <dbReference type="Proteomes" id="UP000003748"/>
    </source>
</evidence>
<gene>
    <name evidence="1" type="ORF">FUSPEROL_01824</name>
</gene>